<dbReference type="OrthoDB" id="239492at2157"/>
<dbReference type="AlphaFoldDB" id="A0A1N7C1M1"/>
<gene>
    <name evidence="1" type="ORF">SAMN05421858_2893</name>
</gene>
<protein>
    <submittedName>
        <fullName evidence="1">Uncharacterized protein</fullName>
    </submittedName>
</protein>
<dbReference type="Pfam" id="PF25257">
    <property type="entry name" value="DUF7858"/>
    <property type="match status" value="1"/>
</dbReference>
<evidence type="ECO:0000313" key="1">
    <source>
        <dbReference type="EMBL" id="SIR57354.1"/>
    </source>
</evidence>
<reference evidence="2" key="1">
    <citation type="submission" date="2017-01" db="EMBL/GenBank/DDBJ databases">
        <authorList>
            <person name="Varghese N."/>
            <person name="Submissions S."/>
        </authorList>
    </citation>
    <scope>NUCLEOTIDE SEQUENCE [LARGE SCALE GENOMIC DNA]</scope>
    <source>
        <strain evidence="2">CGMCC 1.7737</strain>
    </source>
</reference>
<organism evidence="1 2">
    <name type="scientific">Haladaptatus litoreus</name>
    <dbReference type="NCBI Taxonomy" id="553468"/>
    <lineage>
        <taxon>Archaea</taxon>
        <taxon>Methanobacteriati</taxon>
        <taxon>Methanobacteriota</taxon>
        <taxon>Stenosarchaea group</taxon>
        <taxon>Halobacteria</taxon>
        <taxon>Halobacteriales</taxon>
        <taxon>Haladaptataceae</taxon>
        <taxon>Haladaptatus</taxon>
    </lineage>
</organism>
<name>A0A1N7C1M1_9EURY</name>
<proteinExistence type="predicted"/>
<dbReference type="InterPro" id="IPR057180">
    <property type="entry name" value="DUF7858"/>
</dbReference>
<sequence>MALSDIAEGLEVTTEQRNRGVATVDDTGRNLRERLETFADDLPCAADTAETILETHASGTSVGESARQSGVAPITAAKTLHLLGVHGVSPLPPMGHEIIRDWLSADLSRSEARALTGANETEFALATFIETHEPIAGAAEVVEGALTFGGDAAVRKRDALAETMSGVGDLF</sequence>
<dbReference type="EMBL" id="FTNO01000002">
    <property type="protein sequence ID" value="SIR57354.1"/>
    <property type="molecule type" value="Genomic_DNA"/>
</dbReference>
<dbReference type="RefSeq" id="WP_076430860.1">
    <property type="nucleotide sequence ID" value="NZ_FTNO01000002.1"/>
</dbReference>
<accession>A0A1N7C1M1</accession>
<evidence type="ECO:0000313" key="2">
    <source>
        <dbReference type="Proteomes" id="UP000186914"/>
    </source>
</evidence>
<dbReference type="Proteomes" id="UP000186914">
    <property type="component" value="Unassembled WGS sequence"/>
</dbReference>
<keyword evidence="2" id="KW-1185">Reference proteome</keyword>